<evidence type="ECO:0000313" key="13">
    <source>
        <dbReference type="Proteomes" id="UP000829517"/>
    </source>
</evidence>
<dbReference type="PIRSF" id="PIRSF000498">
    <property type="entry name" value="Riboflavin_syn_A"/>
    <property type="match status" value="1"/>
</dbReference>
<dbReference type="NCBIfam" id="NF006767">
    <property type="entry name" value="PRK09289.1"/>
    <property type="match status" value="1"/>
</dbReference>
<feature type="repeat" description="Lumazine-binding" evidence="10">
    <location>
        <begin position="1"/>
        <end position="95"/>
    </location>
</feature>
<keyword evidence="6" id="KW-0686">Riboflavin biosynthesis</keyword>
<reference evidence="12 13" key="1">
    <citation type="submission" date="2021-01" db="EMBL/GenBank/DDBJ databases">
        <title>Genome sequencing of Joostella atrarenae M1-2 (= KCTC 23194).</title>
        <authorList>
            <person name="Zakaria M.R."/>
            <person name="Lam M.Q."/>
            <person name="Chong C.S."/>
        </authorList>
    </citation>
    <scope>NUCLEOTIDE SEQUENCE [LARGE SCALE GENOMIC DNA]</scope>
    <source>
        <strain evidence="12 13">M1-2</strain>
    </source>
</reference>
<dbReference type="Gene3D" id="2.40.30.20">
    <property type="match status" value="2"/>
</dbReference>
<evidence type="ECO:0000256" key="10">
    <source>
        <dbReference type="PROSITE-ProRule" id="PRU00524"/>
    </source>
</evidence>
<dbReference type="SUPFAM" id="SSF63380">
    <property type="entry name" value="Riboflavin synthase domain-like"/>
    <property type="match status" value="2"/>
</dbReference>
<evidence type="ECO:0000256" key="8">
    <source>
        <dbReference type="ARBA" id="ARBA00022737"/>
    </source>
</evidence>
<name>A0ABS9IZE2_9FLAO</name>
<dbReference type="Pfam" id="PF00677">
    <property type="entry name" value="Lum_binding"/>
    <property type="match status" value="2"/>
</dbReference>
<organism evidence="12 13">
    <name type="scientific">Joostella atrarenae</name>
    <dbReference type="NCBI Taxonomy" id="679257"/>
    <lineage>
        <taxon>Bacteria</taxon>
        <taxon>Pseudomonadati</taxon>
        <taxon>Bacteroidota</taxon>
        <taxon>Flavobacteriia</taxon>
        <taxon>Flavobacteriales</taxon>
        <taxon>Flavobacteriaceae</taxon>
        <taxon>Joostella</taxon>
    </lineage>
</organism>
<dbReference type="PANTHER" id="PTHR21098">
    <property type="entry name" value="RIBOFLAVIN SYNTHASE ALPHA CHAIN"/>
    <property type="match status" value="1"/>
</dbReference>
<dbReference type="Proteomes" id="UP000829517">
    <property type="component" value="Unassembled WGS sequence"/>
</dbReference>
<protein>
    <recommendedName>
        <fullName evidence="5 9">Riboflavin synthase</fullName>
        <ecNumber evidence="4 9">2.5.1.9</ecNumber>
    </recommendedName>
</protein>
<dbReference type="EC" id="2.5.1.9" evidence="4 9"/>
<feature type="repeat" description="Lumazine-binding" evidence="10">
    <location>
        <begin position="96"/>
        <end position="192"/>
    </location>
</feature>
<evidence type="ECO:0000256" key="4">
    <source>
        <dbReference type="ARBA" id="ARBA00012827"/>
    </source>
</evidence>
<evidence type="ECO:0000256" key="2">
    <source>
        <dbReference type="ARBA" id="ARBA00002803"/>
    </source>
</evidence>
<feature type="domain" description="Lumazine-binding" evidence="11">
    <location>
        <begin position="1"/>
        <end position="95"/>
    </location>
</feature>
<comment type="function">
    <text evidence="2">Catalyzes the dismutation of two molecules of 6,7-dimethyl-8-ribityllumazine, resulting in the formation of riboflavin and 5-amino-6-(D-ribitylamino)uracil.</text>
</comment>
<evidence type="ECO:0000259" key="11">
    <source>
        <dbReference type="PROSITE" id="PS51177"/>
    </source>
</evidence>
<evidence type="ECO:0000256" key="3">
    <source>
        <dbReference type="ARBA" id="ARBA00004887"/>
    </source>
</evidence>
<dbReference type="InterPro" id="IPR001783">
    <property type="entry name" value="Lumazine-bd"/>
</dbReference>
<keyword evidence="7 12" id="KW-0808">Transferase</keyword>
<evidence type="ECO:0000256" key="9">
    <source>
        <dbReference type="NCBIfam" id="TIGR00187"/>
    </source>
</evidence>
<proteinExistence type="predicted"/>
<evidence type="ECO:0000313" key="12">
    <source>
        <dbReference type="EMBL" id="MCF8713545.1"/>
    </source>
</evidence>
<gene>
    <name evidence="12" type="ORF">JM658_01790</name>
</gene>
<keyword evidence="13" id="KW-1185">Reference proteome</keyword>
<dbReference type="GO" id="GO:0004746">
    <property type="term" value="F:riboflavin synthase activity"/>
    <property type="evidence" value="ECO:0007669"/>
    <property type="project" value="UniProtKB-EC"/>
</dbReference>
<keyword evidence="8" id="KW-0677">Repeat</keyword>
<dbReference type="PANTHER" id="PTHR21098:SF12">
    <property type="entry name" value="RIBOFLAVIN SYNTHASE"/>
    <property type="match status" value="1"/>
</dbReference>
<accession>A0ABS9IZE2</accession>
<evidence type="ECO:0000256" key="7">
    <source>
        <dbReference type="ARBA" id="ARBA00022679"/>
    </source>
</evidence>
<comment type="caution">
    <text evidence="12">The sequence shown here is derived from an EMBL/GenBank/DDBJ whole genome shotgun (WGS) entry which is preliminary data.</text>
</comment>
<evidence type="ECO:0000256" key="6">
    <source>
        <dbReference type="ARBA" id="ARBA00022619"/>
    </source>
</evidence>
<comment type="pathway">
    <text evidence="3">Cofactor biosynthesis; riboflavin biosynthesis; riboflavin from 2-hydroxy-3-oxobutyl phosphate and 5-amino-6-(D-ribitylamino)uracil: step 2/2.</text>
</comment>
<sequence length="196" mass="21804">MFTGIIEELARVTNIVQEADNLHLTIRSTITNELKIDQSVAHNGVCLTVIAINGDEYTVTAIKETLDKTAIGKLAIGDEINLERAMKMGTRLDGHIVQGHVDQTGICKNISQENGSWRFTFTYDTSKNNVTIEKGSITIDGTSLTVVDSKTDEFSVAIIPYTFEHTRFKNYKIGDEVNLEFDVIGKYVSRLMGLQK</sequence>
<dbReference type="InterPro" id="IPR017938">
    <property type="entry name" value="Riboflavin_synthase-like_b-brl"/>
</dbReference>
<comment type="catalytic activity">
    <reaction evidence="1">
        <text>2 6,7-dimethyl-8-(1-D-ribityl)lumazine + H(+) = 5-amino-6-(D-ribitylamino)uracil + riboflavin</text>
        <dbReference type="Rhea" id="RHEA:20772"/>
        <dbReference type="ChEBI" id="CHEBI:15378"/>
        <dbReference type="ChEBI" id="CHEBI:15934"/>
        <dbReference type="ChEBI" id="CHEBI:57986"/>
        <dbReference type="ChEBI" id="CHEBI:58201"/>
        <dbReference type="EC" id="2.5.1.9"/>
    </reaction>
</comment>
<dbReference type="InterPro" id="IPR026017">
    <property type="entry name" value="Lumazine-bd_dom"/>
</dbReference>
<dbReference type="RefSeq" id="WP_236957513.1">
    <property type="nucleotide sequence ID" value="NZ_JAETXX010000001.1"/>
</dbReference>
<dbReference type="CDD" id="cd00402">
    <property type="entry name" value="Riboflavin_synthase_like"/>
    <property type="match status" value="1"/>
</dbReference>
<dbReference type="InterPro" id="IPR023366">
    <property type="entry name" value="ATP_synth_asu-like_sf"/>
</dbReference>
<dbReference type="NCBIfam" id="TIGR00187">
    <property type="entry name" value="ribE"/>
    <property type="match status" value="1"/>
</dbReference>
<evidence type="ECO:0000256" key="1">
    <source>
        <dbReference type="ARBA" id="ARBA00000968"/>
    </source>
</evidence>
<feature type="domain" description="Lumazine-binding" evidence="11">
    <location>
        <begin position="96"/>
        <end position="192"/>
    </location>
</feature>
<dbReference type="PROSITE" id="PS51177">
    <property type="entry name" value="LUMAZINE_BIND"/>
    <property type="match status" value="2"/>
</dbReference>
<dbReference type="EMBL" id="JAETXX010000001">
    <property type="protein sequence ID" value="MCF8713545.1"/>
    <property type="molecule type" value="Genomic_DNA"/>
</dbReference>
<evidence type="ECO:0000256" key="5">
    <source>
        <dbReference type="ARBA" id="ARBA00013950"/>
    </source>
</evidence>